<organism evidence="1">
    <name type="scientific">marine sediment metagenome</name>
    <dbReference type="NCBI Taxonomy" id="412755"/>
    <lineage>
        <taxon>unclassified sequences</taxon>
        <taxon>metagenomes</taxon>
        <taxon>ecological metagenomes</taxon>
    </lineage>
</organism>
<accession>X1EN56</accession>
<comment type="caution">
    <text evidence="1">The sequence shown here is derived from an EMBL/GenBank/DDBJ whole genome shotgun (WGS) entry which is preliminary data.</text>
</comment>
<protein>
    <submittedName>
        <fullName evidence="1">Uncharacterized protein</fullName>
    </submittedName>
</protein>
<dbReference type="EMBL" id="BARU01004583">
    <property type="protein sequence ID" value="GAH21795.1"/>
    <property type="molecule type" value="Genomic_DNA"/>
</dbReference>
<sequence>MSNSTDEESIFDDEESEPLWKKIIEKIKPYLTREDIVNMDLDSFSALINRLYAIKEITEQEQSYAKKNRDLILIR</sequence>
<feature type="non-terminal residue" evidence="1">
    <location>
        <position position="75"/>
    </location>
</feature>
<evidence type="ECO:0000313" key="1">
    <source>
        <dbReference type="EMBL" id="GAH21795.1"/>
    </source>
</evidence>
<reference evidence="1" key="1">
    <citation type="journal article" date="2014" name="Front. Microbiol.">
        <title>High frequency of phylogenetically diverse reductive dehalogenase-homologous genes in deep subseafloor sedimentary metagenomes.</title>
        <authorList>
            <person name="Kawai M."/>
            <person name="Futagami T."/>
            <person name="Toyoda A."/>
            <person name="Takaki Y."/>
            <person name="Nishi S."/>
            <person name="Hori S."/>
            <person name="Arai W."/>
            <person name="Tsubouchi T."/>
            <person name="Morono Y."/>
            <person name="Uchiyama I."/>
            <person name="Ito T."/>
            <person name="Fujiyama A."/>
            <person name="Inagaki F."/>
            <person name="Takami H."/>
        </authorList>
    </citation>
    <scope>NUCLEOTIDE SEQUENCE</scope>
    <source>
        <strain evidence="1">Expedition CK06-06</strain>
    </source>
</reference>
<name>X1EN56_9ZZZZ</name>
<proteinExistence type="predicted"/>
<gene>
    <name evidence="1" type="ORF">S03H2_09137</name>
</gene>
<dbReference type="AlphaFoldDB" id="X1EN56"/>